<sequence>MSRPAVAPGAQIAGLAHAPPAAVDLPPSIAIHDLTMRFGAGTAGAVLAVDNVSLSLAPGEFVSLVGPSGCGKTTILNLLTGLLKDEAEGDVRVLGKPPHEGNPDIAYMLARDSLLPWRTALDNAAFGMEVRGLPKRERDSRARDLLQQVGLGDFADKFPKALSHGMRQRCALARTFALDSPVLLMDEPFGALDAQTKLTLEDLLMQLWSAHRKTVVFVTHDLAEAIALSDRVIVMSARPGRIVADVPIDLPRPRDVRKLQTDHRFHDLYARLWRLLEQGASAHD</sequence>
<evidence type="ECO:0000313" key="7">
    <source>
        <dbReference type="Proteomes" id="UP001595704"/>
    </source>
</evidence>
<dbReference type="InterPro" id="IPR003593">
    <property type="entry name" value="AAA+_ATPase"/>
</dbReference>
<comment type="similarity">
    <text evidence="1">Belongs to the ABC transporter superfamily.</text>
</comment>
<dbReference type="RefSeq" id="WP_244643042.1">
    <property type="nucleotide sequence ID" value="NZ_BNCG01000007.1"/>
</dbReference>
<keyword evidence="7" id="KW-1185">Reference proteome</keyword>
<protein>
    <submittedName>
        <fullName evidence="6">ABC transporter ATP-binding protein</fullName>
    </submittedName>
</protein>
<dbReference type="Gene3D" id="3.40.50.300">
    <property type="entry name" value="P-loop containing nucleotide triphosphate hydrolases"/>
    <property type="match status" value="1"/>
</dbReference>
<evidence type="ECO:0000256" key="4">
    <source>
        <dbReference type="ARBA" id="ARBA00022840"/>
    </source>
</evidence>
<comment type="caution">
    <text evidence="6">The sequence shown here is derived from an EMBL/GenBank/DDBJ whole genome shotgun (WGS) entry which is preliminary data.</text>
</comment>
<dbReference type="PANTHER" id="PTHR42788:SF13">
    <property type="entry name" value="ALIPHATIC SULFONATES IMPORT ATP-BINDING PROTEIN SSUB"/>
    <property type="match status" value="1"/>
</dbReference>
<dbReference type="Proteomes" id="UP001595704">
    <property type="component" value="Unassembled WGS sequence"/>
</dbReference>
<feature type="domain" description="ABC transporter" evidence="5">
    <location>
        <begin position="29"/>
        <end position="262"/>
    </location>
</feature>
<keyword evidence="2" id="KW-0813">Transport</keyword>
<dbReference type="PROSITE" id="PS50893">
    <property type="entry name" value="ABC_TRANSPORTER_2"/>
    <property type="match status" value="1"/>
</dbReference>
<keyword evidence="3" id="KW-0547">Nucleotide-binding</keyword>
<accession>A0ABV7UM44</accession>
<organism evidence="6 7">
    <name type="scientific">Camelimonas fluminis</name>
    <dbReference type="NCBI Taxonomy" id="1576911"/>
    <lineage>
        <taxon>Bacteria</taxon>
        <taxon>Pseudomonadati</taxon>
        <taxon>Pseudomonadota</taxon>
        <taxon>Alphaproteobacteria</taxon>
        <taxon>Hyphomicrobiales</taxon>
        <taxon>Chelatococcaceae</taxon>
        <taxon>Camelimonas</taxon>
    </lineage>
</organism>
<gene>
    <name evidence="6" type="ORF">ACFONL_19220</name>
</gene>
<evidence type="ECO:0000259" key="5">
    <source>
        <dbReference type="PROSITE" id="PS50893"/>
    </source>
</evidence>
<dbReference type="InterPro" id="IPR027417">
    <property type="entry name" value="P-loop_NTPase"/>
</dbReference>
<dbReference type="SMART" id="SM00382">
    <property type="entry name" value="AAA"/>
    <property type="match status" value="1"/>
</dbReference>
<proteinExistence type="inferred from homology"/>
<dbReference type="PANTHER" id="PTHR42788">
    <property type="entry name" value="TAURINE IMPORT ATP-BINDING PROTEIN-RELATED"/>
    <property type="match status" value="1"/>
</dbReference>
<evidence type="ECO:0000256" key="3">
    <source>
        <dbReference type="ARBA" id="ARBA00022741"/>
    </source>
</evidence>
<dbReference type="InterPro" id="IPR003439">
    <property type="entry name" value="ABC_transporter-like_ATP-bd"/>
</dbReference>
<dbReference type="InterPro" id="IPR050166">
    <property type="entry name" value="ABC_transporter_ATP-bind"/>
</dbReference>
<reference evidence="7" key="1">
    <citation type="journal article" date="2019" name="Int. J. Syst. Evol. Microbiol.">
        <title>The Global Catalogue of Microorganisms (GCM) 10K type strain sequencing project: providing services to taxonomists for standard genome sequencing and annotation.</title>
        <authorList>
            <consortium name="The Broad Institute Genomics Platform"/>
            <consortium name="The Broad Institute Genome Sequencing Center for Infectious Disease"/>
            <person name="Wu L."/>
            <person name="Ma J."/>
        </authorList>
    </citation>
    <scope>NUCLEOTIDE SEQUENCE [LARGE SCALE GENOMIC DNA]</scope>
    <source>
        <strain evidence="7">KCTC 42282</strain>
    </source>
</reference>
<dbReference type="CDD" id="cd03293">
    <property type="entry name" value="ABC_NrtD_SsuB_transporters"/>
    <property type="match status" value="1"/>
</dbReference>
<dbReference type="Pfam" id="PF00005">
    <property type="entry name" value="ABC_tran"/>
    <property type="match status" value="1"/>
</dbReference>
<name>A0ABV7UM44_9HYPH</name>
<evidence type="ECO:0000256" key="2">
    <source>
        <dbReference type="ARBA" id="ARBA00022448"/>
    </source>
</evidence>
<dbReference type="GO" id="GO:0005524">
    <property type="term" value="F:ATP binding"/>
    <property type="evidence" value="ECO:0007669"/>
    <property type="project" value="UniProtKB-KW"/>
</dbReference>
<keyword evidence="4 6" id="KW-0067">ATP-binding</keyword>
<dbReference type="SUPFAM" id="SSF52540">
    <property type="entry name" value="P-loop containing nucleoside triphosphate hydrolases"/>
    <property type="match status" value="1"/>
</dbReference>
<dbReference type="EMBL" id="JBHRYC010000093">
    <property type="protein sequence ID" value="MFC3639474.1"/>
    <property type="molecule type" value="Genomic_DNA"/>
</dbReference>
<evidence type="ECO:0000313" key="6">
    <source>
        <dbReference type="EMBL" id="MFC3639474.1"/>
    </source>
</evidence>
<evidence type="ECO:0000256" key="1">
    <source>
        <dbReference type="ARBA" id="ARBA00005417"/>
    </source>
</evidence>